<organism evidence="1 2">
    <name type="scientific">Mesorhizobium argentiipisi</name>
    <dbReference type="NCBI Taxonomy" id="3015175"/>
    <lineage>
        <taxon>Bacteria</taxon>
        <taxon>Pseudomonadati</taxon>
        <taxon>Pseudomonadota</taxon>
        <taxon>Alphaproteobacteria</taxon>
        <taxon>Hyphomicrobiales</taxon>
        <taxon>Phyllobacteriaceae</taxon>
        <taxon>Mesorhizobium</taxon>
    </lineage>
</organism>
<gene>
    <name evidence="1" type="ORF">O7A05_32190</name>
</gene>
<comment type="caution">
    <text evidence="1">The sequence shown here is derived from an EMBL/GenBank/DDBJ whole genome shotgun (WGS) entry which is preliminary data.</text>
</comment>
<protein>
    <submittedName>
        <fullName evidence="1">Uncharacterized protein</fullName>
    </submittedName>
</protein>
<dbReference type="RefSeq" id="WP_337097370.1">
    <property type="nucleotide sequence ID" value="NZ_JAPYKO010000046.1"/>
</dbReference>
<accession>A0ABU8KNT0</accession>
<reference evidence="1 2" key="1">
    <citation type="submission" date="2022-12" db="EMBL/GenBank/DDBJ databases">
        <authorList>
            <person name="Muema E."/>
        </authorList>
    </citation>
    <scope>NUCLEOTIDE SEQUENCE [LARGE SCALE GENOMIC DNA]</scope>
    <source>
        <strain evidence="2">1330</strain>
    </source>
</reference>
<dbReference type="Proteomes" id="UP001366503">
    <property type="component" value="Unassembled WGS sequence"/>
</dbReference>
<evidence type="ECO:0000313" key="1">
    <source>
        <dbReference type="EMBL" id="MEI9406781.1"/>
    </source>
</evidence>
<keyword evidence="2" id="KW-1185">Reference proteome</keyword>
<evidence type="ECO:0000313" key="2">
    <source>
        <dbReference type="Proteomes" id="UP001366503"/>
    </source>
</evidence>
<name>A0ABU8KNT0_9HYPH</name>
<dbReference type="EMBL" id="JAPYKO010000046">
    <property type="protein sequence ID" value="MEI9406781.1"/>
    <property type="molecule type" value="Genomic_DNA"/>
</dbReference>
<sequence length="71" mass="7784">MPPGKVAGIFAAPMAGNKRGRKNASVSVVSEVLIPLAAIFIEFDAKWRKRWIPMLNSFSRLPLVLALFSSN</sequence>
<proteinExistence type="predicted"/>